<dbReference type="VEuPathDB" id="HostDB:ENSG00000138073"/>
<dbReference type="Ensembl" id="ENST00000441451.1">
    <property type="protein sequence ID" value="ENSP00000391894.1"/>
    <property type="gene ID" value="ENSG00000138073.14"/>
</dbReference>
<keyword evidence="2" id="KW-1185">Reference proteome</keyword>
<accession>H7BZX0</accession>
<reference evidence="1 2" key="3">
    <citation type="journal article" date="2005" name="Nature">
        <title>Generation and annotation of the DNA sequences of human chromosomes 2 and 4.</title>
        <authorList>
            <person name="Hillier L.W."/>
            <person name="Graves T.A."/>
            <person name="Fulton R.S."/>
            <person name="Fulton L.A."/>
            <person name="Pepin K.H."/>
            <person name="Minx P."/>
            <person name="Wagner-McPherson C."/>
            <person name="Layman D."/>
            <person name="Wylie K."/>
            <person name="Sekhon M."/>
            <person name="Becker M.C."/>
            <person name="Fewell G.A."/>
            <person name="Delehaunty K.D."/>
            <person name="Miner T.L."/>
            <person name="Nash W.E."/>
            <person name="Kremitzki C."/>
            <person name="Oddy L."/>
            <person name="Du H."/>
            <person name="Sun H."/>
            <person name="Bradshaw-Cordum H."/>
            <person name="Ali J."/>
            <person name="Carter J."/>
            <person name="Cordes M."/>
            <person name="Harris A."/>
            <person name="Isak A."/>
            <person name="van Brunt A."/>
            <person name="Nguyen C."/>
            <person name="Du F."/>
            <person name="Courtney L."/>
            <person name="Kalicki J."/>
            <person name="Ozersky P."/>
            <person name="Abbott S."/>
            <person name="Armstrong J."/>
            <person name="Belter E.A."/>
            <person name="Caruso L."/>
            <person name="Cedroni M."/>
            <person name="Cotton M."/>
            <person name="Davidson T."/>
            <person name="Desai A."/>
            <person name="Elliott G."/>
            <person name="Erb T."/>
            <person name="Fronick C."/>
            <person name="Gaige T."/>
            <person name="Haakenson W."/>
            <person name="Haglund K."/>
            <person name="Holmes A."/>
            <person name="Harkins R."/>
            <person name="Kim K."/>
            <person name="Kruchowski S.S."/>
            <person name="Strong C.M."/>
            <person name="Grewal N."/>
            <person name="Goyea E."/>
            <person name="Hou S."/>
            <person name="Levy A."/>
            <person name="Martinka S."/>
            <person name="Mead K."/>
            <person name="McLellan M.D."/>
            <person name="Meyer R."/>
            <person name="Randall-Maher J."/>
            <person name="Tomlinson C."/>
            <person name="Dauphin-Kohlberg S."/>
            <person name="Kozlowicz-Reilly A."/>
            <person name="Shah N."/>
            <person name="Swearengen-Shahid S."/>
            <person name="Snider J."/>
            <person name="Strong J.T."/>
            <person name="Thompson J."/>
            <person name="Yoakum M."/>
            <person name="Leonard S."/>
            <person name="Pearman C."/>
            <person name="Trani L."/>
            <person name="Radionenko M."/>
            <person name="Waligorski J.E."/>
            <person name="Wang C."/>
            <person name="Rock S.M."/>
            <person name="Tin-Wollam A.M."/>
            <person name="Maupin R."/>
            <person name="Latreille P."/>
            <person name="Wendl M.C."/>
            <person name="Yang S.P."/>
            <person name="Pohl C."/>
            <person name="Wallis J.W."/>
            <person name="Spieth J."/>
            <person name="Bieri T.A."/>
            <person name="Berkowicz N."/>
            <person name="Nelson J.O."/>
            <person name="Osborne J."/>
            <person name="Ding L."/>
            <person name="Meyer R."/>
            <person name="Sabo A."/>
            <person name="Shotland Y."/>
            <person name="Sinha P."/>
            <person name="Wohldmann P.E."/>
            <person name="Cook L.L."/>
            <person name="Hickenbotham M.T."/>
            <person name="Eldred J."/>
            <person name="Williams D."/>
            <person name="Jones T.A."/>
            <person name="She X."/>
            <person name="Ciccarelli F.D."/>
            <person name="Izaurralde E."/>
            <person name="Taylor J."/>
            <person name="Schmutz J."/>
            <person name="Myers R.M."/>
            <person name="Cox D.R."/>
            <person name="Huang X."/>
            <person name="McPherson J.D."/>
            <person name="Mardis E.R."/>
            <person name="Clifton S.W."/>
            <person name="Warren W.C."/>
            <person name="Chinwalla A.T."/>
            <person name="Eddy S.R."/>
            <person name="Marra M.A."/>
            <person name="Ovcharenko I."/>
            <person name="Furey T.S."/>
            <person name="Miller W."/>
            <person name="Eichler E.E."/>
            <person name="Bork P."/>
            <person name="Suyama M."/>
            <person name="Torrents D."/>
            <person name="Waterston R.H."/>
            <person name="Wilson R.K."/>
        </authorList>
    </citation>
    <scope>NUCLEOTIDE SEQUENCE [LARGE SCALE GENOMIC DNA]</scope>
</reference>
<reference evidence="1" key="5">
    <citation type="submission" date="2025-09" db="UniProtKB">
        <authorList>
            <consortium name="Ensembl"/>
        </authorList>
    </citation>
    <scope>IDENTIFICATION</scope>
</reference>
<dbReference type="Bgee" id="ENSG00000138073">
    <property type="expression patterns" value="Expressed in right lobe of liver and 191 other cell types or tissues"/>
</dbReference>
<dbReference type="GeneTree" id="ENSGT00390000018031"/>
<sequence length="22" mass="2412">VVSCLDVRCETLLPWLVNPAPS</sequence>
<proteinExistence type="predicted"/>
<name>H7BZX0_HUMAN</name>
<dbReference type="ChiTaRS" id="PREB">
    <property type="organism name" value="human"/>
</dbReference>
<reference evidence="1" key="4">
    <citation type="submission" date="2025-08" db="UniProtKB">
        <authorList>
            <consortium name="Ensembl"/>
        </authorList>
    </citation>
    <scope>IDENTIFICATION</scope>
</reference>
<dbReference type="HOGENOM" id="CLU_3426179_0_0_1"/>
<dbReference type="ExpressionAtlas" id="H7BZX0">
    <property type="expression patterns" value="baseline and differential"/>
</dbReference>
<evidence type="ECO:0000313" key="1">
    <source>
        <dbReference type="Ensembl" id="ENSP00000391894.1"/>
    </source>
</evidence>
<organism evidence="1 2">
    <name type="scientific">Homo sapiens</name>
    <name type="common">Human</name>
    <dbReference type="NCBI Taxonomy" id="9606"/>
    <lineage>
        <taxon>Eukaryota</taxon>
        <taxon>Metazoa</taxon>
        <taxon>Chordata</taxon>
        <taxon>Craniata</taxon>
        <taxon>Vertebrata</taxon>
        <taxon>Euteleostomi</taxon>
        <taxon>Mammalia</taxon>
        <taxon>Eutheria</taxon>
        <taxon>Euarchontoglires</taxon>
        <taxon>Primates</taxon>
        <taxon>Haplorrhini</taxon>
        <taxon>Catarrhini</taxon>
        <taxon>Hominidae</taxon>
        <taxon>Homo</taxon>
    </lineage>
</organism>
<dbReference type="OrthoDB" id="2013972at2759"/>
<dbReference type="AlphaFoldDB" id="H7BZX0"/>
<dbReference type="Ensembl" id="ENST00000441451.1">
    <property type="protein sequence ID" value="ENSP00000391894.1"/>
    <property type="gene ID" value="ENSG00000138073.15"/>
</dbReference>
<gene>
    <name evidence="1" type="primary">PREB</name>
</gene>
<dbReference type="OpenTargets" id="ENSG00000138073"/>
<dbReference type="Proteomes" id="UP000005640">
    <property type="component" value="Chromosome 2"/>
</dbReference>
<reference evidence="1 2" key="2">
    <citation type="journal article" date="2004" name="Nature">
        <title>Finishing the euchromatic sequence of the human genome.</title>
        <authorList>
            <consortium name="International Human Genome Sequencing Consortium"/>
        </authorList>
    </citation>
    <scope>NUCLEOTIDE SEQUENCE [LARGE SCALE GENOMIC DNA]</scope>
</reference>
<feature type="non-terminal residue" evidence="1">
    <location>
        <position position="1"/>
    </location>
</feature>
<evidence type="ECO:0000313" key="2">
    <source>
        <dbReference type="Proteomes" id="UP000005640"/>
    </source>
</evidence>
<reference evidence="1 2" key="1">
    <citation type="journal article" date="2001" name="Nature">
        <title>Initial sequencing and analysis of the human genome.</title>
        <authorList>
            <consortium name="International Human Genome Sequencing Consortium"/>
            <person name="Lander E.S."/>
            <person name="Linton L.M."/>
            <person name="Birren B."/>
            <person name="Nusbaum C."/>
            <person name="Zody M.C."/>
            <person name="Baldwin J."/>
            <person name="Devon K."/>
            <person name="Dewar K."/>
            <person name="Doyle M."/>
            <person name="FitzHugh W."/>
            <person name="Funke R."/>
            <person name="Gage D."/>
            <person name="Harris K."/>
            <person name="Heaford A."/>
            <person name="Howland J."/>
            <person name="Kann L."/>
            <person name="Lehoczky J."/>
            <person name="LeVine R."/>
            <person name="McEwan P."/>
            <person name="McKernan K."/>
            <person name="Meldrim J."/>
            <person name="Mesirov J.P."/>
            <person name="Miranda C."/>
            <person name="Morris W."/>
            <person name="Naylor J."/>
            <person name="Raymond C."/>
            <person name="Rosetti M."/>
            <person name="Santos R."/>
            <person name="Sheridan A."/>
            <person name="Sougnez C."/>
            <person name="Stange-Thomann N."/>
            <person name="Stojanovic N."/>
            <person name="Subramanian A."/>
            <person name="Wyman D."/>
            <person name="Rogers J."/>
            <person name="Sulston J."/>
            <person name="Ainscough R."/>
            <person name="Beck S."/>
            <person name="Bentley D."/>
            <person name="Burton J."/>
            <person name="Clee C."/>
            <person name="Carter N."/>
            <person name="Coulson A."/>
            <person name="Deadman R."/>
            <person name="Deloukas P."/>
            <person name="Dunham A."/>
            <person name="Dunham I."/>
            <person name="Durbin R."/>
            <person name="French L."/>
            <person name="Grafham D."/>
            <person name="Gregory S."/>
            <person name="Hubbard T."/>
            <person name="Humphray S."/>
            <person name="Hunt A."/>
            <person name="Jones M."/>
            <person name="Lloyd C."/>
            <person name="McMurray A."/>
            <person name="Matthews L."/>
            <person name="Mercer S."/>
            <person name="Milne S."/>
            <person name="Mullikin J.C."/>
            <person name="Mungall A."/>
            <person name="Plumb R."/>
            <person name="Ross M."/>
            <person name="Shownkeen R."/>
            <person name="Sims S."/>
            <person name="Waterston R.H."/>
            <person name="Wilson R.K."/>
            <person name="Hillier L.W."/>
            <person name="McPherson J.D."/>
            <person name="Marra M.A."/>
            <person name="Mardis E.R."/>
            <person name="Fulton L.A."/>
            <person name="Chinwalla A.T."/>
            <person name="Pepin K.H."/>
            <person name="Gish W.R."/>
            <person name="Chissoe S.L."/>
            <person name="Wendl M.C."/>
            <person name="Delehaunty K.D."/>
            <person name="Miner T.L."/>
            <person name="Delehaunty A."/>
            <person name="Kramer J.B."/>
            <person name="Cook L.L."/>
            <person name="Fulton R.S."/>
            <person name="Johnson D.L."/>
            <person name="Minx P.J."/>
            <person name="Clifton S.W."/>
            <person name="Hawkins T."/>
            <person name="Branscomb E."/>
            <person name="Predki P."/>
            <person name="Richardson P."/>
            <person name="Wenning S."/>
            <person name="Slezak T."/>
            <person name="Doggett N."/>
            <person name="Cheng J.F."/>
            <person name="Olsen A."/>
            <person name="Lucas S."/>
            <person name="Elkin C."/>
            <person name="Uberbacher E."/>
            <person name="Frazier M."/>
            <person name="Gibbs R.A."/>
            <person name="Muzny D.M."/>
            <person name="Scherer S.E."/>
            <person name="Bouck J.B."/>
            <person name="Sodergren E.J."/>
            <person name="Worley K.C."/>
            <person name="Rives C.M."/>
            <person name="Gorrell J.H."/>
            <person name="Metzker M.L."/>
            <person name="Naylor S.L."/>
            <person name="Kucherlapati R.S."/>
            <person name="Nelson D.L."/>
            <person name="Weinstock G.M."/>
            <person name="Sakaki Y."/>
            <person name="Fujiyama A."/>
            <person name="Hattori M."/>
            <person name="Yada T."/>
            <person name="Toyoda A."/>
            <person name="Itoh T."/>
            <person name="Kawagoe C."/>
            <person name="Watanabe H."/>
            <person name="Totoki Y."/>
            <person name="Taylor T."/>
            <person name="Weissenbach J."/>
            <person name="Heilig R."/>
            <person name="Saurin W."/>
            <person name="Artiguenave F."/>
            <person name="Brottier P."/>
            <person name="Bruls T."/>
            <person name="Pelletier E."/>
            <person name="Robert C."/>
            <person name="Wincker P."/>
            <person name="Smith D.R."/>
            <person name="Doucette-Stamm L."/>
            <person name="Rubenfield M."/>
            <person name="Weinstock K."/>
            <person name="Lee H.M."/>
            <person name="Dubois J."/>
            <person name="Rosenthal A."/>
            <person name="Platzer M."/>
            <person name="Nyakatura G."/>
            <person name="Taudien S."/>
            <person name="Rump A."/>
            <person name="Yang H."/>
            <person name="Yu J."/>
            <person name="Wang J."/>
            <person name="Huang G."/>
            <person name="Gu J."/>
            <person name="Hood L."/>
            <person name="Rowen L."/>
            <person name="Madan A."/>
            <person name="Qin S."/>
            <person name="Davis R.W."/>
            <person name="Federspiel N.A."/>
            <person name="Abola A.P."/>
            <person name="Proctor M.J."/>
            <person name="Myers R.M."/>
            <person name="Schmutz J."/>
            <person name="Dickson M."/>
            <person name="Grimwood J."/>
            <person name="Cox D.R."/>
            <person name="Olson M.V."/>
            <person name="Kaul R."/>
            <person name="Raymond C."/>
            <person name="Shimizu N."/>
            <person name="Kawasaki K."/>
            <person name="Minoshima S."/>
            <person name="Evans G.A."/>
            <person name="Athanasiou M."/>
            <person name="Schultz R."/>
            <person name="Roe B.A."/>
            <person name="Chen F."/>
            <person name="Pan H."/>
            <person name="Ramser J."/>
            <person name="Lehrach H."/>
            <person name="Reinhardt R."/>
            <person name="McCombie W.R."/>
            <person name="de la Bastide M."/>
            <person name="Dedhia N."/>
            <person name="Blocker H."/>
            <person name="Hornischer K."/>
            <person name="Nordsiek G."/>
            <person name="Agarwala R."/>
            <person name="Aravind L."/>
            <person name="Bailey J.A."/>
            <person name="Bateman A."/>
            <person name="Batzoglou S."/>
            <person name="Birney E."/>
            <person name="Bork P."/>
            <person name="Brown D.G."/>
            <person name="Burge C.B."/>
            <person name="Cerutti L."/>
            <person name="Chen H.C."/>
            <person name="Church D."/>
            <person name="Clamp M."/>
            <person name="Copley R.R."/>
            <person name="Doerks T."/>
            <person name="Eddy S.R."/>
            <person name="Eichler E.E."/>
            <person name="Furey T.S."/>
            <person name="Galagan J."/>
            <person name="Gilbert J.G."/>
            <person name="Harmon C."/>
            <person name="Hayashizaki Y."/>
            <person name="Haussler D."/>
            <person name="Hermjakob H."/>
            <person name="Hokamp K."/>
            <person name="Jang W."/>
            <person name="Johnson L.S."/>
            <person name="Jones T.A."/>
            <person name="Kasif S."/>
            <person name="Kaspryzk A."/>
            <person name="Kennedy S."/>
            <person name="Kent W.J."/>
            <person name="Kitts P."/>
            <person name="Koonin E.V."/>
            <person name="Korf I."/>
            <person name="Kulp D."/>
            <person name="Lancet D."/>
            <person name="Lowe T.M."/>
            <person name="McLysaght A."/>
            <person name="Mikkelsen T."/>
            <person name="Moran J.V."/>
            <person name="Mulder N."/>
            <person name="Pollara V.J."/>
            <person name="Ponting C.P."/>
            <person name="Schuler G."/>
            <person name="Schultz J."/>
            <person name="Slater G."/>
            <person name="Smit A.F."/>
            <person name="Stupka E."/>
            <person name="Szustakowski J."/>
            <person name="Thierry-Mieg D."/>
            <person name="Thierry-Mieg J."/>
            <person name="Wagner L."/>
            <person name="Wallis J."/>
            <person name="Wheeler R."/>
            <person name="Williams A."/>
            <person name="Wolf Y.I."/>
            <person name="Wolfe K.H."/>
            <person name="Yang S.P."/>
            <person name="Yeh R.F."/>
            <person name="Collins F."/>
            <person name="Guyer M.S."/>
            <person name="Peterson J."/>
            <person name="Felsenfeld A."/>
            <person name="Wetterstrand K.A."/>
            <person name="Patrinos A."/>
            <person name="Morgan M.J."/>
            <person name="de Jong P."/>
            <person name="Catanese J.J."/>
            <person name="Osoegawa K."/>
            <person name="Shizuya H."/>
            <person name="Choi S."/>
            <person name="Chen Y.J."/>
        </authorList>
    </citation>
    <scope>NUCLEOTIDE SEQUENCE [LARGE SCALE GENOMIC DNA]</scope>
</reference>
<dbReference type="UCSC" id="uc061hkt.1">
    <property type="organism name" value="human"/>
</dbReference>
<protein>
    <submittedName>
        <fullName evidence="1">Prolactin regulatory element binding</fullName>
    </submittedName>
</protein>
<dbReference type="EMBL" id="AC013403">
    <property type="status" value="NOT_ANNOTATED_CDS"/>
    <property type="molecule type" value="Genomic_DNA"/>
</dbReference>
<dbReference type="HGNC" id="HGNC:9356">
    <property type="gene designation" value="PREB"/>
</dbReference>